<feature type="domain" description="MoaB/Mog" evidence="14">
    <location>
        <begin position="217"/>
        <end position="354"/>
    </location>
</feature>
<evidence type="ECO:0000256" key="2">
    <source>
        <dbReference type="ARBA" id="ARBA00002901"/>
    </source>
</evidence>
<dbReference type="GO" id="GO:0005829">
    <property type="term" value="C:cytosol"/>
    <property type="evidence" value="ECO:0007669"/>
    <property type="project" value="TreeGrafter"/>
</dbReference>
<dbReference type="Gene3D" id="3.40.980.10">
    <property type="entry name" value="MoaB/Mog-like domain"/>
    <property type="match status" value="1"/>
</dbReference>
<dbReference type="InterPro" id="IPR001453">
    <property type="entry name" value="MoaB/Mog_dom"/>
</dbReference>
<evidence type="ECO:0000259" key="14">
    <source>
        <dbReference type="SMART" id="SM00852"/>
    </source>
</evidence>
<dbReference type="SUPFAM" id="SSF53218">
    <property type="entry name" value="Molybdenum cofactor biosynthesis proteins"/>
    <property type="match status" value="1"/>
</dbReference>
<comment type="pathway">
    <text evidence="3 13">Cofactor biosynthesis; molybdopterin biosynthesis.</text>
</comment>
<dbReference type="Gene3D" id="3.90.105.10">
    <property type="entry name" value="Molybdopterin biosynthesis moea protein, domain 2"/>
    <property type="match status" value="1"/>
</dbReference>
<gene>
    <name evidence="15" type="ordered locus">Shewmr7_0126</name>
</gene>
<keyword evidence="7 13" id="KW-0500">Molybdenum</keyword>
<dbReference type="NCBIfam" id="TIGR00177">
    <property type="entry name" value="molyb_syn"/>
    <property type="match status" value="1"/>
</dbReference>
<keyword evidence="9 13" id="KW-0479">Metal-binding</keyword>
<evidence type="ECO:0000256" key="13">
    <source>
        <dbReference type="RuleBase" id="RU365090"/>
    </source>
</evidence>
<dbReference type="Gene3D" id="2.170.190.11">
    <property type="entry name" value="Molybdopterin biosynthesis moea protein, domain 3"/>
    <property type="match status" value="1"/>
</dbReference>
<dbReference type="PANTHER" id="PTHR10192">
    <property type="entry name" value="MOLYBDOPTERIN BIOSYNTHESIS PROTEIN"/>
    <property type="match status" value="1"/>
</dbReference>
<proteinExistence type="inferred from homology"/>
<dbReference type="InterPro" id="IPR036135">
    <property type="entry name" value="MoeA_linker/N_sf"/>
</dbReference>
<dbReference type="EMBL" id="CP000444">
    <property type="protein sequence ID" value="ABI41132.1"/>
    <property type="molecule type" value="Genomic_DNA"/>
</dbReference>
<dbReference type="PANTHER" id="PTHR10192:SF5">
    <property type="entry name" value="GEPHYRIN"/>
    <property type="match status" value="1"/>
</dbReference>
<evidence type="ECO:0000313" key="15">
    <source>
        <dbReference type="EMBL" id="ABI41132.1"/>
    </source>
</evidence>
<accession>Q0I0H3</accession>
<dbReference type="SUPFAM" id="SSF63882">
    <property type="entry name" value="MoeA N-terminal region -like"/>
    <property type="match status" value="1"/>
</dbReference>
<dbReference type="SMART" id="SM00852">
    <property type="entry name" value="MoCF_biosynth"/>
    <property type="match status" value="1"/>
</dbReference>
<sequence>MQIIAKQAQRGIIAPIFAQSFAHKEDPMSVKADPCSQPSLMHPDQAIPLLLEQVSPVSDTEVVTLPHALGRVLAEDLASCIDLPPFDNSSMDGYAFRFADLATETHQTTLTLIGSSFAGHGFEGEITPNSCVRIMTGAPVPAGYDTVQMQEETQAQGNQIQINHPKAKGANVRCRGEELLQGTKVLKAGIEIKAAELGVLATIGVSQVRVYRQLKVAFFSTGDELRPVGSDLAPGQIYDSNRYSIQGLLSRANVEWLDLGVIADDPEAIRHAFRHAASQADMVLTSGGVSVGEADFTKQILDEEGKITFWKLAIKPGKPFAMGRIGKAVFCGLPGNPVSSMVTFYKLVWPILNKMQGLTPKAPLMLSATLTTPVRKQPGRVEYQRGILSRNAQGELEVAITGSQGSGMLTSMSLANCFVLLEQFQGDTAVGTQVTVEPFNSVLC</sequence>
<dbReference type="InterPro" id="IPR008284">
    <property type="entry name" value="MoCF_biosynth_CS"/>
</dbReference>
<keyword evidence="11 13" id="KW-0501">Molybdenum cofactor biosynthesis</keyword>
<evidence type="ECO:0000256" key="10">
    <source>
        <dbReference type="ARBA" id="ARBA00022842"/>
    </source>
</evidence>
<dbReference type="InterPro" id="IPR005110">
    <property type="entry name" value="MoeA_linker/N"/>
</dbReference>
<keyword evidence="10 13" id="KW-0460">Magnesium</keyword>
<evidence type="ECO:0000256" key="1">
    <source>
        <dbReference type="ARBA" id="ARBA00001946"/>
    </source>
</evidence>
<dbReference type="GO" id="GO:0006777">
    <property type="term" value="P:Mo-molybdopterin cofactor biosynthetic process"/>
    <property type="evidence" value="ECO:0007669"/>
    <property type="project" value="UniProtKB-UniRule"/>
</dbReference>
<reference evidence="15" key="1">
    <citation type="submission" date="2006-08" db="EMBL/GenBank/DDBJ databases">
        <title>Complete sequence of Chromosome1 of Shewanella sp. MR-7.</title>
        <authorList>
            <consortium name="US DOE Joint Genome Institute"/>
            <person name="Copeland A."/>
            <person name="Lucas S."/>
            <person name="Lapidus A."/>
            <person name="Barry K."/>
            <person name="Detter J.C."/>
            <person name="Glavina del Rio T."/>
            <person name="Hammon N."/>
            <person name="Israni S."/>
            <person name="Dalin E."/>
            <person name="Tice H."/>
            <person name="Pitluck S."/>
            <person name="Kiss H."/>
            <person name="Brettin T."/>
            <person name="Bruce D."/>
            <person name="Han C."/>
            <person name="Tapia R."/>
            <person name="Gilna P."/>
            <person name="Schmutz J."/>
            <person name="Larimer F."/>
            <person name="Land M."/>
            <person name="Hauser L."/>
            <person name="Kyrpides N."/>
            <person name="Mikhailova N."/>
            <person name="Nealson K."/>
            <person name="Konstantinidis K."/>
            <person name="Klappenbach J."/>
            <person name="Tiedje J."/>
            <person name="Richardson P."/>
        </authorList>
    </citation>
    <scope>NUCLEOTIDE SEQUENCE</scope>
    <source>
        <strain evidence="15">MR-7</strain>
    </source>
</reference>
<evidence type="ECO:0000256" key="7">
    <source>
        <dbReference type="ARBA" id="ARBA00022505"/>
    </source>
</evidence>
<name>Q0I0H3_SHESR</name>
<dbReference type="GO" id="GO:0061599">
    <property type="term" value="F:molybdopterin molybdotransferase activity"/>
    <property type="evidence" value="ECO:0007669"/>
    <property type="project" value="UniProtKB-UniRule"/>
</dbReference>
<dbReference type="Gene3D" id="2.40.340.10">
    <property type="entry name" value="MoeA, C-terminal, domain IV"/>
    <property type="match status" value="1"/>
</dbReference>
<dbReference type="EC" id="2.10.1.1" evidence="5 13"/>
<comment type="similarity">
    <text evidence="4 13">Belongs to the MoeA family.</text>
</comment>
<dbReference type="Pfam" id="PF03453">
    <property type="entry name" value="MoeA_N"/>
    <property type="match status" value="1"/>
</dbReference>
<dbReference type="PROSITE" id="PS01079">
    <property type="entry name" value="MOCF_BIOSYNTHESIS_2"/>
    <property type="match status" value="1"/>
</dbReference>
<evidence type="ECO:0000256" key="9">
    <source>
        <dbReference type="ARBA" id="ARBA00022723"/>
    </source>
</evidence>
<protein>
    <recommendedName>
        <fullName evidence="6 13">Molybdopterin molybdenumtransferase</fullName>
        <ecNumber evidence="5 13">2.10.1.1</ecNumber>
    </recommendedName>
</protein>
<evidence type="ECO:0000256" key="12">
    <source>
        <dbReference type="ARBA" id="ARBA00047317"/>
    </source>
</evidence>
<keyword evidence="8 13" id="KW-0808">Transferase</keyword>
<evidence type="ECO:0000256" key="3">
    <source>
        <dbReference type="ARBA" id="ARBA00005046"/>
    </source>
</evidence>
<dbReference type="FunFam" id="3.40.980.10:FF:000004">
    <property type="entry name" value="Molybdopterin molybdenumtransferase"/>
    <property type="match status" value="1"/>
</dbReference>
<dbReference type="NCBIfam" id="NF007960">
    <property type="entry name" value="PRK10680.1"/>
    <property type="match status" value="1"/>
</dbReference>
<comment type="catalytic activity">
    <reaction evidence="12">
        <text>adenylyl-molybdopterin + molybdate = Mo-molybdopterin + AMP + H(+)</text>
        <dbReference type="Rhea" id="RHEA:35047"/>
        <dbReference type="ChEBI" id="CHEBI:15378"/>
        <dbReference type="ChEBI" id="CHEBI:36264"/>
        <dbReference type="ChEBI" id="CHEBI:62727"/>
        <dbReference type="ChEBI" id="CHEBI:71302"/>
        <dbReference type="ChEBI" id="CHEBI:456215"/>
        <dbReference type="EC" id="2.10.1.1"/>
    </reaction>
</comment>
<evidence type="ECO:0000256" key="6">
    <source>
        <dbReference type="ARBA" id="ARBA00021108"/>
    </source>
</evidence>
<dbReference type="InterPro" id="IPR038987">
    <property type="entry name" value="MoeA-like"/>
</dbReference>
<dbReference type="FunFam" id="2.170.190.11:FF:000001">
    <property type="entry name" value="Molybdopterin molybdenumtransferase"/>
    <property type="match status" value="1"/>
</dbReference>
<evidence type="ECO:0000256" key="5">
    <source>
        <dbReference type="ARBA" id="ARBA00013269"/>
    </source>
</evidence>
<dbReference type="GO" id="GO:0046872">
    <property type="term" value="F:metal ion binding"/>
    <property type="evidence" value="ECO:0007669"/>
    <property type="project" value="UniProtKB-UniRule"/>
</dbReference>
<evidence type="ECO:0000256" key="11">
    <source>
        <dbReference type="ARBA" id="ARBA00023150"/>
    </source>
</evidence>
<dbReference type="HOGENOM" id="CLU_010186_7_0_6"/>
<evidence type="ECO:0000256" key="8">
    <source>
        <dbReference type="ARBA" id="ARBA00022679"/>
    </source>
</evidence>
<comment type="function">
    <text evidence="2 13">Catalyzes the insertion of molybdate into adenylated molybdopterin with the concomitant release of AMP.</text>
</comment>
<dbReference type="UniPathway" id="UPA00344"/>
<dbReference type="InterPro" id="IPR036425">
    <property type="entry name" value="MoaB/Mog-like_dom_sf"/>
</dbReference>
<dbReference type="InterPro" id="IPR036688">
    <property type="entry name" value="MoeA_C_domain_IV_sf"/>
</dbReference>
<comment type="cofactor">
    <cofactor evidence="1 13">
        <name>Mg(2+)</name>
        <dbReference type="ChEBI" id="CHEBI:18420"/>
    </cofactor>
</comment>
<dbReference type="Pfam" id="PF00994">
    <property type="entry name" value="MoCF_biosynth"/>
    <property type="match status" value="1"/>
</dbReference>
<dbReference type="NCBIfam" id="NF045515">
    <property type="entry name" value="Glp_gephyrin"/>
    <property type="match status" value="1"/>
</dbReference>
<dbReference type="InterPro" id="IPR005111">
    <property type="entry name" value="MoeA_C_domain_IV"/>
</dbReference>
<dbReference type="AlphaFoldDB" id="Q0I0H3"/>
<dbReference type="SUPFAM" id="SSF63867">
    <property type="entry name" value="MoeA C-terminal domain-like"/>
    <property type="match status" value="1"/>
</dbReference>
<dbReference type="FunFam" id="2.40.340.10:FF:000003">
    <property type="entry name" value="Molybdopterin molybdenumtransferase"/>
    <property type="match status" value="1"/>
</dbReference>
<dbReference type="CDD" id="cd00887">
    <property type="entry name" value="MoeA"/>
    <property type="match status" value="1"/>
</dbReference>
<organism evidence="15">
    <name type="scientific">Shewanella sp. (strain MR-7)</name>
    <dbReference type="NCBI Taxonomy" id="60481"/>
    <lineage>
        <taxon>Bacteria</taxon>
        <taxon>Pseudomonadati</taxon>
        <taxon>Pseudomonadota</taxon>
        <taxon>Gammaproteobacteria</taxon>
        <taxon>Alteromonadales</taxon>
        <taxon>Shewanellaceae</taxon>
        <taxon>Shewanella</taxon>
    </lineage>
</organism>
<dbReference type="Pfam" id="PF03454">
    <property type="entry name" value="MoeA_C"/>
    <property type="match status" value="1"/>
</dbReference>
<dbReference type="KEGG" id="shm:Shewmr7_0126"/>
<evidence type="ECO:0000256" key="4">
    <source>
        <dbReference type="ARBA" id="ARBA00010763"/>
    </source>
</evidence>